<dbReference type="Proteomes" id="UP000489600">
    <property type="component" value="Unassembled WGS sequence"/>
</dbReference>
<dbReference type="PANTHER" id="PTHR15217:SF4">
    <property type="entry name" value="FKBP12-INTERACTING PROTEIN OF 37 KDA"/>
    <property type="match status" value="1"/>
</dbReference>
<dbReference type="GO" id="GO:0008380">
    <property type="term" value="P:RNA splicing"/>
    <property type="evidence" value="ECO:0007669"/>
    <property type="project" value="UniProtKB-KW"/>
</dbReference>
<comment type="caution">
    <text evidence="7">The sequence shown here is derived from an EMBL/GenBank/DDBJ whole genome shotgun (WGS) entry which is preliminary data.</text>
</comment>
<dbReference type="GO" id="GO:0006397">
    <property type="term" value="P:mRNA processing"/>
    <property type="evidence" value="ECO:0007669"/>
    <property type="project" value="UniProtKB-KW"/>
</dbReference>
<dbReference type="GO" id="GO:0016556">
    <property type="term" value="P:mRNA modification"/>
    <property type="evidence" value="ECO:0007669"/>
    <property type="project" value="InterPro"/>
</dbReference>
<evidence type="ECO:0000256" key="2">
    <source>
        <dbReference type="ARBA" id="ARBA00010313"/>
    </source>
</evidence>
<protein>
    <submittedName>
        <fullName evidence="7">Uncharacterized protein</fullName>
    </submittedName>
</protein>
<feature type="region of interest" description="Disordered" evidence="6">
    <location>
        <begin position="126"/>
        <end position="147"/>
    </location>
</feature>
<name>A0A565BW58_9BRAS</name>
<evidence type="ECO:0000313" key="8">
    <source>
        <dbReference type="Proteomes" id="UP000489600"/>
    </source>
</evidence>
<dbReference type="GO" id="GO:0000381">
    <property type="term" value="P:regulation of alternative mRNA splicing, via spliceosome"/>
    <property type="evidence" value="ECO:0007669"/>
    <property type="project" value="InterPro"/>
</dbReference>
<proteinExistence type="inferred from homology"/>
<dbReference type="OrthoDB" id="1094456at2759"/>
<evidence type="ECO:0000256" key="5">
    <source>
        <dbReference type="ARBA" id="ARBA00023242"/>
    </source>
</evidence>
<dbReference type="GO" id="GO:0005634">
    <property type="term" value="C:nucleus"/>
    <property type="evidence" value="ECO:0007669"/>
    <property type="project" value="UniProtKB-SubCell"/>
</dbReference>
<evidence type="ECO:0000256" key="6">
    <source>
        <dbReference type="SAM" id="MobiDB-lite"/>
    </source>
</evidence>
<gene>
    <name evidence="7" type="ORF">ANE_LOCUS16071</name>
</gene>
<dbReference type="AlphaFoldDB" id="A0A565BW58"/>
<evidence type="ECO:0000313" key="7">
    <source>
        <dbReference type="EMBL" id="VVB05627.1"/>
    </source>
</evidence>
<organism evidence="7 8">
    <name type="scientific">Arabis nemorensis</name>
    <dbReference type="NCBI Taxonomy" id="586526"/>
    <lineage>
        <taxon>Eukaryota</taxon>
        <taxon>Viridiplantae</taxon>
        <taxon>Streptophyta</taxon>
        <taxon>Embryophyta</taxon>
        <taxon>Tracheophyta</taxon>
        <taxon>Spermatophyta</taxon>
        <taxon>Magnoliopsida</taxon>
        <taxon>eudicotyledons</taxon>
        <taxon>Gunneridae</taxon>
        <taxon>Pentapetalae</taxon>
        <taxon>rosids</taxon>
        <taxon>malvids</taxon>
        <taxon>Brassicales</taxon>
        <taxon>Brassicaceae</taxon>
        <taxon>Arabideae</taxon>
        <taxon>Arabis</taxon>
    </lineage>
</organism>
<dbReference type="PANTHER" id="PTHR15217">
    <property type="entry name" value="WILMS' TUMOR 1-ASSOCIATING PROTEIN"/>
    <property type="match status" value="1"/>
</dbReference>
<keyword evidence="3" id="KW-0507">mRNA processing</keyword>
<evidence type="ECO:0000256" key="4">
    <source>
        <dbReference type="ARBA" id="ARBA00023187"/>
    </source>
</evidence>
<keyword evidence="4" id="KW-0508">mRNA splicing</keyword>
<evidence type="ECO:0000256" key="1">
    <source>
        <dbReference type="ARBA" id="ARBA00004123"/>
    </source>
</evidence>
<dbReference type="EMBL" id="CABITT030000005">
    <property type="protein sequence ID" value="VVB05627.1"/>
    <property type="molecule type" value="Genomic_DNA"/>
</dbReference>
<dbReference type="InterPro" id="IPR033757">
    <property type="entry name" value="WTAP"/>
</dbReference>
<keyword evidence="8" id="KW-1185">Reference proteome</keyword>
<sequence>MEDGDYPAASDTRASGSKRSFGDLEDDENNNSGSKKGKVEESGPDFVTPRENELESAKTEFNMWKSAFEKQSFIPARTSPEPGFVIDYIEQLRSSETTLKEQLEIAQMKLAIHDLKSQLKPASMQRFTTDGDPEVDSKQGSAAGPSGNVAHLEEVEVDENRCLGLDTLPNHGGNSSSPACLSASALLDELQAAKRLIAELKEVQAVNLVEMRKKQAEFMEYYAIFKSVLQKYPSLVPPSAPEDADE</sequence>
<evidence type="ECO:0000256" key="3">
    <source>
        <dbReference type="ARBA" id="ARBA00022664"/>
    </source>
</evidence>
<comment type="similarity">
    <text evidence="2">Belongs to the fl(2)d family.</text>
</comment>
<accession>A0A565BW58</accession>
<comment type="subcellular location">
    <subcellularLocation>
        <location evidence="1">Nucleus</location>
    </subcellularLocation>
</comment>
<keyword evidence="5" id="KW-0539">Nucleus</keyword>
<feature type="region of interest" description="Disordered" evidence="6">
    <location>
        <begin position="1"/>
        <end position="55"/>
    </location>
</feature>
<reference evidence="7" key="1">
    <citation type="submission" date="2019-07" db="EMBL/GenBank/DDBJ databases">
        <authorList>
            <person name="Dittberner H."/>
        </authorList>
    </citation>
    <scope>NUCLEOTIDE SEQUENCE [LARGE SCALE GENOMIC DNA]</scope>
</reference>